<dbReference type="InterPro" id="IPR036890">
    <property type="entry name" value="HATPase_C_sf"/>
</dbReference>
<organism evidence="2 3">
    <name type="scientific">Caballeronia sordidicola</name>
    <name type="common">Burkholderia sordidicola</name>
    <dbReference type="NCBI Taxonomy" id="196367"/>
    <lineage>
        <taxon>Bacteria</taxon>
        <taxon>Pseudomonadati</taxon>
        <taxon>Pseudomonadota</taxon>
        <taxon>Betaproteobacteria</taxon>
        <taxon>Burkholderiales</taxon>
        <taxon>Burkholderiaceae</taxon>
        <taxon>Caballeronia</taxon>
    </lineage>
</organism>
<dbReference type="InterPro" id="IPR001932">
    <property type="entry name" value="PPM-type_phosphatase-like_dom"/>
</dbReference>
<feature type="domain" description="PPM-type phosphatase" evidence="1">
    <location>
        <begin position="140"/>
        <end position="331"/>
    </location>
</feature>
<dbReference type="PANTHER" id="PTHR35801:SF1">
    <property type="entry name" value="PHOSPHOSERINE PHOSPHATASE RSBX"/>
    <property type="match status" value="1"/>
</dbReference>
<dbReference type="Proteomes" id="UP000194546">
    <property type="component" value="Unassembled WGS sequence"/>
</dbReference>
<dbReference type="Gene3D" id="3.30.565.10">
    <property type="entry name" value="Histidine kinase-like ATPase, C-terminal domain"/>
    <property type="match status" value="1"/>
</dbReference>
<evidence type="ECO:0000313" key="2">
    <source>
        <dbReference type="EMBL" id="OTP71067.1"/>
    </source>
</evidence>
<reference evidence="2 3" key="1">
    <citation type="submission" date="2017-03" db="EMBL/GenBank/DDBJ databases">
        <title>Genome analysis of strain PAMC 26510.</title>
        <authorList>
            <person name="Oh H.-M."/>
            <person name="Yang J.-A."/>
        </authorList>
    </citation>
    <scope>NUCLEOTIDE SEQUENCE [LARGE SCALE GENOMIC DNA]</scope>
    <source>
        <strain evidence="2 3">PAMC 26510</strain>
    </source>
</reference>
<dbReference type="InterPro" id="IPR036457">
    <property type="entry name" value="PPM-type-like_dom_sf"/>
</dbReference>
<evidence type="ECO:0000313" key="3">
    <source>
        <dbReference type="Proteomes" id="UP000194546"/>
    </source>
</evidence>
<dbReference type="SMART" id="SM00331">
    <property type="entry name" value="PP2C_SIG"/>
    <property type="match status" value="1"/>
</dbReference>
<gene>
    <name evidence="2" type="ORF">PAMC26510_23970</name>
</gene>
<name>A0A242MID7_CABSO</name>
<dbReference type="PANTHER" id="PTHR35801">
    <property type="entry name" value="PHOSPHOSERINE PHOSPHATASE RSBX"/>
    <property type="match status" value="1"/>
</dbReference>
<dbReference type="CDD" id="cd16934">
    <property type="entry name" value="HATPase_RsbT-like"/>
    <property type="match status" value="1"/>
</dbReference>
<dbReference type="SUPFAM" id="SSF81606">
    <property type="entry name" value="PP2C-like"/>
    <property type="match status" value="1"/>
</dbReference>
<protein>
    <submittedName>
        <fullName evidence="2">Phosphoserine phosphatase rsbX</fullName>
    </submittedName>
</protein>
<sequence length="332" mass="34847">MEEALSLTDQSGVAQARRATIKLAQSLGFSERYQADAALVATEAATNIIKYAGSGEILLRRYASGDVLGLELLALDRGPGIANLDAARRDGFSTGGSLGAGFGTMSRHSHLFDIYSVAGAGTAVLARIQNSKSHAADTSSYAVGARSTPKAGQEICGDAWGADERGGLMRAVLLDGLGHGPLASVASSYAVDVFRKSGRNDTPESILRRSHEALKSTRGAVMAVVQIDTSAGSIKFAGVGNIVGIVASGESIQHLLSTDGTVGYNMRLVRQSSIDWTPRSVIILTTDGLSTRWNLNRHPGLIQHHPSLIAAVLHRDFARDTDDATVVVVKAV</sequence>
<proteinExistence type="predicted"/>
<dbReference type="InterPro" id="IPR039248">
    <property type="entry name" value="Ptase_RsbX"/>
</dbReference>
<dbReference type="RefSeq" id="WP_086382566.1">
    <property type="nucleotide sequence ID" value="NZ_NBTY01000129.1"/>
</dbReference>
<dbReference type="Pfam" id="PF07228">
    <property type="entry name" value="SpoIIE"/>
    <property type="match status" value="1"/>
</dbReference>
<evidence type="ECO:0000259" key="1">
    <source>
        <dbReference type="SMART" id="SM00331"/>
    </source>
</evidence>
<dbReference type="EMBL" id="NBTY01000129">
    <property type="protein sequence ID" value="OTP71067.1"/>
    <property type="molecule type" value="Genomic_DNA"/>
</dbReference>
<dbReference type="SUPFAM" id="SSF55874">
    <property type="entry name" value="ATPase domain of HSP90 chaperone/DNA topoisomerase II/histidine kinase"/>
    <property type="match status" value="1"/>
</dbReference>
<dbReference type="AlphaFoldDB" id="A0A242MID7"/>
<dbReference type="Gene3D" id="3.60.40.10">
    <property type="entry name" value="PPM-type phosphatase domain"/>
    <property type="match status" value="1"/>
</dbReference>
<comment type="caution">
    <text evidence="2">The sequence shown here is derived from an EMBL/GenBank/DDBJ whole genome shotgun (WGS) entry which is preliminary data.</text>
</comment>
<accession>A0A242MID7</accession>